<feature type="domain" description="Teneurin NHL" evidence="4">
    <location>
        <begin position="105"/>
        <end position="197"/>
    </location>
</feature>
<evidence type="ECO:0000256" key="1">
    <source>
        <dbReference type="ARBA" id="ARBA00022737"/>
    </source>
</evidence>
<dbReference type="EMBL" id="CAFBOZ010000043">
    <property type="protein sequence ID" value="CAB4997358.1"/>
    <property type="molecule type" value="Genomic_DNA"/>
</dbReference>
<keyword evidence="1" id="KW-0677">Repeat</keyword>
<evidence type="ECO:0000313" key="5">
    <source>
        <dbReference type="EMBL" id="CAB4997358.1"/>
    </source>
</evidence>
<evidence type="ECO:0000259" key="4">
    <source>
        <dbReference type="Pfam" id="PF25021"/>
    </source>
</evidence>
<dbReference type="PROSITE" id="PS51125">
    <property type="entry name" value="NHL"/>
    <property type="match status" value="1"/>
</dbReference>
<reference evidence="5" key="1">
    <citation type="submission" date="2020-05" db="EMBL/GenBank/DDBJ databases">
        <authorList>
            <person name="Chiriac C."/>
            <person name="Salcher M."/>
            <person name="Ghai R."/>
            <person name="Kavagutti S V."/>
        </authorList>
    </citation>
    <scope>NUCLEOTIDE SEQUENCE</scope>
</reference>
<dbReference type="InterPro" id="IPR011042">
    <property type="entry name" value="6-blade_b-propeller_TolB-like"/>
</dbReference>
<dbReference type="AlphaFoldDB" id="A0A6J7NXD1"/>
<keyword evidence="3" id="KW-1133">Transmembrane helix</keyword>
<dbReference type="Gene3D" id="2.120.10.30">
    <property type="entry name" value="TolB, C-terminal domain"/>
    <property type="match status" value="3"/>
</dbReference>
<name>A0A6J7NXD1_9ZZZZ</name>
<dbReference type="CDD" id="cd05819">
    <property type="entry name" value="NHL"/>
    <property type="match status" value="1"/>
</dbReference>
<dbReference type="Pfam" id="PF01436">
    <property type="entry name" value="NHL"/>
    <property type="match status" value="1"/>
</dbReference>
<feature type="region of interest" description="Disordered" evidence="2">
    <location>
        <begin position="1"/>
        <end position="25"/>
    </location>
</feature>
<keyword evidence="3" id="KW-0812">Transmembrane</keyword>
<protein>
    <submittedName>
        <fullName evidence="5">Unannotated protein</fullName>
    </submittedName>
</protein>
<accession>A0A6J7NXD1</accession>
<evidence type="ECO:0000256" key="3">
    <source>
        <dbReference type="SAM" id="Phobius"/>
    </source>
</evidence>
<dbReference type="Pfam" id="PF25021">
    <property type="entry name" value="TEN_NHL"/>
    <property type="match status" value="1"/>
</dbReference>
<gene>
    <name evidence="5" type="ORF">UFOPK3992_00430</name>
</gene>
<keyword evidence="3" id="KW-0472">Membrane</keyword>
<dbReference type="PANTHER" id="PTHR46388:SF2">
    <property type="entry name" value="NHL REPEAT-CONTAINING PROTEIN 2"/>
    <property type="match status" value="1"/>
</dbReference>
<organism evidence="5">
    <name type="scientific">freshwater metagenome</name>
    <dbReference type="NCBI Taxonomy" id="449393"/>
    <lineage>
        <taxon>unclassified sequences</taxon>
        <taxon>metagenomes</taxon>
        <taxon>ecological metagenomes</taxon>
    </lineage>
</organism>
<dbReference type="InterPro" id="IPR056822">
    <property type="entry name" value="TEN_NHL"/>
</dbReference>
<proteinExistence type="predicted"/>
<dbReference type="SUPFAM" id="SSF101898">
    <property type="entry name" value="NHL repeat"/>
    <property type="match status" value="1"/>
</dbReference>
<dbReference type="PANTHER" id="PTHR46388">
    <property type="entry name" value="NHL REPEAT-CONTAINING PROTEIN 2"/>
    <property type="match status" value="1"/>
</dbReference>
<sequence length="420" mass="44029">MTDAQRDTGMGPETPATTTTRRTRRTRRLTMVGILALVLVAGATFSVVRGTVGNTAGTLTSGSTGAWVSPLAGKMPLVNNGGVLSLNYTRADGTGTTAQFKYPTAVVTVANTGVVYVADTGNNRVRKVVNPTPNANITTQSCWTNSAGLTQCDGGVNGQGVVTTLDIPFNAPKGLAVNSAGTILYVADTGNNRVQKIDLTVSPLTVSDVVTGLNGPTGLALNSAGTTLYIADTNNHSVKTVDLTTTPYTVTSLPTASEAERNTGAIITSTLYYPRSLSVDATGNVFVTDARDKWLGSQPERDPQKSIKKLTPGGTLWKIVVNVYNMNPESLVVDSAGTLLYYTDESSSTVVRASVPTTTTPNKTGTTIAGLLITSDWKYSDRDGQGNVARFYSPTGIAMSADGTTLYVASNTSSRIVYIR</sequence>
<dbReference type="InterPro" id="IPR001258">
    <property type="entry name" value="NHL_repeat"/>
</dbReference>
<evidence type="ECO:0000256" key="2">
    <source>
        <dbReference type="SAM" id="MobiDB-lite"/>
    </source>
</evidence>
<feature type="transmembrane region" description="Helical" evidence="3">
    <location>
        <begin position="29"/>
        <end position="48"/>
    </location>
</feature>